<reference evidence="4" key="1">
    <citation type="journal article" date="2019" name="Int. J. Syst. Evol. Microbiol.">
        <title>The Global Catalogue of Microorganisms (GCM) 10K type strain sequencing project: providing services to taxonomists for standard genome sequencing and annotation.</title>
        <authorList>
            <consortium name="The Broad Institute Genomics Platform"/>
            <consortium name="The Broad Institute Genome Sequencing Center for Infectious Disease"/>
            <person name="Wu L."/>
            <person name="Ma J."/>
        </authorList>
    </citation>
    <scope>NUCLEOTIDE SEQUENCE [LARGE SCALE GENOMIC DNA]</scope>
    <source>
        <strain evidence="4">JCM 18200</strain>
    </source>
</reference>
<evidence type="ECO:0000256" key="1">
    <source>
        <dbReference type="SAM" id="Phobius"/>
    </source>
</evidence>
<keyword evidence="4" id="KW-1185">Reference proteome</keyword>
<evidence type="ECO:0000313" key="3">
    <source>
        <dbReference type="EMBL" id="GAA4786158.1"/>
    </source>
</evidence>
<feature type="domain" description="Signal transduction histidine kinase internal region" evidence="2">
    <location>
        <begin position="176"/>
        <end position="252"/>
    </location>
</feature>
<evidence type="ECO:0000313" key="4">
    <source>
        <dbReference type="Proteomes" id="UP001501411"/>
    </source>
</evidence>
<sequence length="361" mass="42196">MARKIKLSVSTQQKKLIGIQVGCWLLYFSIVYIGTVLNFPEQKIGTLISIFALKIGVFYILLAILYLVFNKRHWYKGLLLLMLLFVLAAPAAYVFLYKVMDGLGFHVNNHVPPLDWAFLGRMLRHYILLILFAVGLFVFLKYREYKNKQIESTEAEYKTKMYALRMEKELERLNYDLLAKHNDPHFVHNIFNLFFAELLKYSPHWAGLMASFSALTRYTYTQASKSTRKMVVDKEWYQVLAMLALQQARFPDEPLNEPVIEGSFSGQCILPMAFITPLENAFKYGDFENSPDALHIKLTLTDDYVEFTCRNRFDFNARPITTSGTGLLNLRRRLEIVFKDDFQLAVREEKNYFTVQLIIYQ</sequence>
<comment type="caution">
    <text evidence="3">The sequence shown here is derived from an EMBL/GenBank/DDBJ whole genome shotgun (WGS) entry which is preliminary data.</text>
</comment>
<dbReference type="RefSeq" id="WP_345230896.1">
    <property type="nucleotide sequence ID" value="NZ_BAABIQ010000006.1"/>
</dbReference>
<accession>A0ABP9AU80</accession>
<feature type="transmembrane region" description="Helical" evidence="1">
    <location>
        <begin position="46"/>
        <end position="69"/>
    </location>
</feature>
<proteinExistence type="predicted"/>
<dbReference type="EMBL" id="BAABIQ010000006">
    <property type="protein sequence ID" value="GAA4786158.1"/>
    <property type="molecule type" value="Genomic_DNA"/>
</dbReference>
<dbReference type="InterPro" id="IPR050640">
    <property type="entry name" value="Bact_2-comp_sensor_kinase"/>
</dbReference>
<keyword evidence="1" id="KW-0472">Membrane</keyword>
<dbReference type="PANTHER" id="PTHR34220:SF7">
    <property type="entry name" value="SENSOR HISTIDINE KINASE YPDA"/>
    <property type="match status" value="1"/>
</dbReference>
<dbReference type="PANTHER" id="PTHR34220">
    <property type="entry name" value="SENSOR HISTIDINE KINASE YPDA"/>
    <property type="match status" value="1"/>
</dbReference>
<feature type="transmembrane region" description="Helical" evidence="1">
    <location>
        <begin position="116"/>
        <end position="140"/>
    </location>
</feature>
<organism evidence="3 4">
    <name type="scientific">Olivibacter ginsenosidimutans</name>
    <dbReference type="NCBI Taxonomy" id="1176537"/>
    <lineage>
        <taxon>Bacteria</taxon>
        <taxon>Pseudomonadati</taxon>
        <taxon>Bacteroidota</taxon>
        <taxon>Sphingobacteriia</taxon>
        <taxon>Sphingobacteriales</taxon>
        <taxon>Sphingobacteriaceae</taxon>
        <taxon>Olivibacter</taxon>
    </lineage>
</organism>
<name>A0ABP9AU80_9SPHI</name>
<keyword evidence="1" id="KW-0812">Transmembrane</keyword>
<gene>
    <name evidence="3" type="ORF">GCM10023231_12600</name>
</gene>
<evidence type="ECO:0000259" key="2">
    <source>
        <dbReference type="Pfam" id="PF06580"/>
    </source>
</evidence>
<dbReference type="Proteomes" id="UP001501411">
    <property type="component" value="Unassembled WGS sequence"/>
</dbReference>
<feature type="transmembrane region" description="Helical" evidence="1">
    <location>
        <begin position="78"/>
        <end position="96"/>
    </location>
</feature>
<dbReference type="InterPro" id="IPR010559">
    <property type="entry name" value="Sig_transdc_His_kin_internal"/>
</dbReference>
<keyword evidence="1" id="KW-1133">Transmembrane helix</keyword>
<protein>
    <recommendedName>
        <fullName evidence="2">Signal transduction histidine kinase internal region domain-containing protein</fullName>
    </recommendedName>
</protein>
<feature type="transmembrane region" description="Helical" evidence="1">
    <location>
        <begin position="21"/>
        <end position="40"/>
    </location>
</feature>
<dbReference type="Pfam" id="PF06580">
    <property type="entry name" value="His_kinase"/>
    <property type="match status" value="1"/>
</dbReference>